<dbReference type="InterPro" id="IPR027124">
    <property type="entry name" value="Swc5/CFDP1/2"/>
</dbReference>
<dbReference type="GeneID" id="40309735"/>
<dbReference type="PANTHER" id="PTHR48407:SF1">
    <property type="entry name" value="CRANIOFACIAL DEVELOPMENT PROTEIN 1"/>
    <property type="match status" value="1"/>
</dbReference>
<organism evidence="3 4">
    <name type="scientific">Besnoitia besnoiti</name>
    <name type="common">Apicomplexan protozoan</name>
    <dbReference type="NCBI Taxonomy" id="94643"/>
    <lineage>
        <taxon>Eukaryota</taxon>
        <taxon>Sar</taxon>
        <taxon>Alveolata</taxon>
        <taxon>Apicomplexa</taxon>
        <taxon>Conoidasida</taxon>
        <taxon>Coccidia</taxon>
        <taxon>Eucoccidiorida</taxon>
        <taxon>Eimeriorina</taxon>
        <taxon>Sarcocystidae</taxon>
        <taxon>Besnoitia</taxon>
    </lineage>
</organism>
<dbReference type="PROSITE" id="PS51279">
    <property type="entry name" value="BCNT_C"/>
    <property type="match status" value="1"/>
</dbReference>
<dbReference type="GO" id="GO:0000812">
    <property type="term" value="C:Swr1 complex"/>
    <property type="evidence" value="ECO:0007669"/>
    <property type="project" value="TreeGrafter"/>
</dbReference>
<evidence type="ECO:0000313" key="3">
    <source>
        <dbReference type="EMBL" id="PFH36613.1"/>
    </source>
</evidence>
<dbReference type="PANTHER" id="PTHR48407">
    <property type="entry name" value="CRANIOFACIAL DEVELOPMENT PROTEIN 1"/>
    <property type="match status" value="1"/>
</dbReference>
<dbReference type="VEuPathDB" id="ToxoDB:BESB_048050"/>
<dbReference type="KEGG" id="bbes:BESB_048050"/>
<dbReference type="Proteomes" id="UP000224006">
    <property type="component" value="Chromosome III"/>
</dbReference>
<evidence type="ECO:0000313" key="4">
    <source>
        <dbReference type="Proteomes" id="UP000224006"/>
    </source>
</evidence>
<dbReference type="RefSeq" id="XP_029220622.1">
    <property type="nucleotide sequence ID" value="XM_029363256.1"/>
</dbReference>
<name>A0A2A9MLM8_BESBE</name>
<protein>
    <submittedName>
        <fullName evidence="3">Bucentaur or craniofacial development domain-containing protein</fullName>
    </submittedName>
</protein>
<feature type="compositionally biased region" description="Low complexity" evidence="1">
    <location>
        <begin position="206"/>
        <end position="225"/>
    </location>
</feature>
<sequence length="426" mass="46447">MASSLLDMKFGSDTEDDDEDYAGSAGPSEGSAEEGDESDDAAEEAPGQSGRPSAHAYALSGASAGLLHCGTLQDTDDGELTAGRRAPVVSSSARRKRLLRDKKNQEAKKRSKATKKAEEEARKEEVCSLFAEMEEESRQALVAYNSPTRTDDFLLQFHRRCPPTGEKKNGTWGQLQHHLSIAVSALQSCQSASAHLAVDSAKEASPEPSARQSAAAAAPGDAKAAPSHEEKDAEEGLAAGSDTRDDDAQSRSQASSEPLPSGRAFSVREFKQRCRRPTDAAMAKMREEAMRNLDSTGEITVKKIVQFAGKSVEIEVRMEAASEQYQKFLQKQQKTQQLGGQFAELDGLVSALDGPSAINSVQKSQADWEKFKRDRGIEAELKKGHGYLDKQAFLAATEWRQHEQNVEVRRRLQLQQQMSQSNSSRS</sequence>
<feature type="compositionally biased region" description="Acidic residues" evidence="1">
    <location>
        <begin position="31"/>
        <end position="43"/>
    </location>
</feature>
<evidence type="ECO:0000259" key="2">
    <source>
        <dbReference type="PROSITE" id="PS51279"/>
    </source>
</evidence>
<feature type="domain" description="BCNT-C" evidence="2">
    <location>
        <begin position="339"/>
        <end position="415"/>
    </location>
</feature>
<comment type="caution">
    <text evidence="3">The sequence shown here is derived from an EMBL/GenBank/DDBJ whole genome shotgun (WGS) entry which is preliminary data.</text>
</comment>
<accession>A0A2A9MLM8</accession>
<feature type="region of interest" description="Disordered" evidence="1">
    <location>
        <begin position="199"/>
        <end position="273"/>
    </location>
</feature>
<dbReference type="Pfam" id="PF07572">
    <property type="entry name" value="BCNT"/>
    <property type="match status" value="1"/>
</dbReference>
<dbReference type="STRING" id="94643.A0A2A9MLM8"/>
<dbReference type="AlphaFoldDB" id="A0A2A9MLM8"/>
<gene>
    <name evidence="3" type="ORF">BESB_048050</name>
</gene>
<keyword evidence="4" id="KW-1185">Reference proteome</keyword>
<dbReference type="InterPro" id="IPR011421">
    <property type="entry name" value="BCNT-C"/>
</dbReference>
<feature type="region of interest" description="Disordered" evidence="1">
    <location>
        <begin position="1"/>
        <end position="122"/>
    </location>
</feature>
<evidence type="ECO:0000256" key="1">
    <source>
        <dbReference type="SAM" id="MobiDB-lite"/>
    </source>
</evidence>
<dbReference type="OrthoDB" id="333555at2759"/>
<feature type="compositionally biased region" description="Low complexity" evidence="1">
    <location>
        <begin position="83"/>
        <end position="92"/>
    </location>
</feature>
<proteinExistence type="predicted"/>
<feature type="compositionally biased region" description="Low complexity" evidence="1">
    <location>
        <begin position="53"/>
        <end position="68"/>
    </location>
</feature>
<reference evidence="3 4" key="1">
    <citation type="submission" date="2017-09" db="EMBL/GenBank/DDBJ databases">
        <title>Genome sequencing of Besnoitia besnoiti strain Bb-Ger1.</title>
        <authorList>
            <person name="Schares G."/>
            <person name="Venepally P."/>
            <person name="Lorenzi H.A."/>
        </authorList>
    </citation>
    <scope>NUCLEOTIDE SEQUENCE [LARGE SCALE GENOMIC DNA]</scope>
    <source>
        <strain evidence="3 4">Bb-Ger1</strain>
    </source>
</reference>
<dbReference type="EMBL" id="NWUJ01000003">
    <property type="protein sequence ID" value="PFH36613.1"/>
    <property type="molecule type" value="Genomic_DNA"/>
</dbReference>